<protein>
    <submittedName>
        <fullName evidence="1">Uncharacterized protein</fullName>
    </submittedName>
</protein>
<dbReference type="AlphaFoldDB" id="A0A0A9E821"/>
<evidence type="ECO:0000313" key="1">
    <source>
        <dbReference type="EMBL" id="JAD94045.1"/>
    </source>
</evidence>
<dbReference type="EMBL" id="GBRH01203850">
    <property type="protein sequence ID" value="JAD94045.1"/>
    <property type="molecule type" value="Transcribed_RNA"/>
</dbReference>
<sequence>MLADCKTELRVSFRPNKNASGGELALSLFMLCDMSPPPKFKFDVFSGSELSGPLAELQALLFAVDRKSLLELEELLFAEKNSLLLSEVLLASLPKVAPSIPPPPETGAFILPAKLSAPSLPNFCGTPLAPSPFSLCKGAPLPRFNCVSFSGSTFTSLIGTKPDILTLNIELPSV</sequence>
<organism evidence="1">
    <name type="scientific">Arundo donax</name>
    <name type="common">Giant reed</name>
    <name type="synonym">Donax arundinaceus</name>
    <dbReference type="NCBI Taxonomy" id="35708"/>
    <lineage>
        <taxon>Eukaryota</taxon>
        <taxon>Viridiplantae</taxon>
        <taxon>Streptophyta</taxon>
        <taxon>Embryophyta</taxon>
        <taxon>Tracheophyta</taxon>
        <taxon>Spermatophyta</taxon>
        <taxon>Magnoliopsida</taxon>
        <taxon>Liliopsida</taxon>
        <taxon>Poales</taxon>
        <taxon>Poaceae</taxon>
        <taxon>PACMAD clade</taxon>
        <taxon>Arundinoideae</taxon>
        <taxon>Arundineae</taxon>
        <taxon>Arundo</taxon>
    </lineage>
</organism>
<accession>A0A0A9E821</accession>
<name>A0A0A9E821_ARUDO</name>
<reference evidence="1" key="1">
    <citation type="submission" date="2014-09" db="EMBL/GenBank/DDBJ databases">
        <authorList>
            <person name="Magalhaes I.L.F."/>
            <person name="Oliveira U."/>
            <person name="Santos F.R."/>
            <person name="Vidigal T.H.D.A."/>
            <person name="Brescovit A.D."/>
            <person name="Santos A.J."/>
        </authorList>
    </citation>
    <scope>NUCLEOTIDE SEQUENCE</scope>
    <source>
        <tissue evidence="1">Shoot tissue taken approximately 20 cm above the soil surface</tissue>
    </source>
</reference>
<reference evidence="1" key="2">
    <citation type="journal article" date="2015" name="Data Brief">
        <title>Shoot transcriptome of the giant reed, Arundo donax.</title>
        <authorList>
            <person name="Barrero R.A."/>
            <person name="Guerrero F.D."/>
            <person name="Moolhuijzen P."/>
            <person name="Goolsby J.A."/>
            <person name="Tidwell J."/>
            <person name="Bellgard S.E."/>
            <person name="Bellgard M.I."/>
        </authorList>
    </citation>
    <scope>NUCLEOTIDE SEQUENCE</scope>
    <source>
        <tissue evidence="1">Shoot tissue taken approximately 20 cm above the soil surface</tissue>
    </source>
</reference>
<proteinExistence type="predicted"/>